<sequence>MTFAVNYYQKYLGSAKINIKKAVAGSLINCLLTYTVGETGIDEGGALKVLFRISSDISDAQFINPYKDNYVKIFPNNKNVSLQGYSRSNGAKGKIHERPWINGFLIFVSGSYLSPGEKIFIQFKNWRAQTFIEDTFEFKFVVDPFATGRYFELPINPTIKILSGKPNKLVIITPTTVFKKEFFNVFLKLEDGWGNPCINANGIVKITPNSNFSHLPKTIALNQGISEFKTSVVEKEPAYITATYNNIYTQSNPLIVLKQSDYKHYWADLHGQSEETVGTNSLENYLTFAKKYGKLDIACTQPNDFEVSGSIWEKINTLAKKNSEKNKFIIFPGFEWSGNTDKGGDRNVIYEKENYPIYRSSHALLTDFSDVNSDCTTVQDLFNNLKSKKALTIAHVGGRYSNLNMHDDYIEKAVEVHSNWGTFEWFLFEALEKNYKVGVVANSDTHNGRPGASYPGLEEVFNSYGGLTCILSKQLDRKTIFKSLLSRHFYATTGARIFINTQFLYKNKLLGIMGDQLKTGGMPDKIIITSVGTSFIEKIELFNKSRLIKVFYTPLQTIKNKDAIKITWSGTILNIGKNRLYQWIGDINIEDNEVEKIENVQIYEKNSIIVKNNNISIKTRTSGNTQGFILKLNKSGGKCNLNFNQKKIKLNINEITNTEKTLFFESSFNKLSINKTLYEDKPNSLLMSHIFQKKDLEKNNAIFVKVTQRDSHMAWTSPFFFQLK</sequence>
<evidence type="ECO:0000313" key="2">
    <source>
        <dbReference type="Proteomes" id="UP000177913"/>
    </source>
</evidence>
<dbReference type="Pfam" id="PF12228">
    <property type="entry name" value="DUF3604"/>
    <property type="match status" value="1"/>
</dbReference>
<dbReference type="Proteomes" id="UP000177913">
    <property type="component" value="Unassembled WGS sequence"/>
</dbReference>
<dbReference type="AlphaFoldDB" id="A0A1F7H1X6"/>
<proteinExistence type="predicted"/>
<dbReference type="SUPFAM" id="SSF89550">
    <property type="entry name" value="PHP domain-like"/>
    <property type="match status" value="1"/>
</dbReference>
<gene>
    <name evidence="1" type="ORF">A3C25_03735</name>
</gene>
<dbReference type="InterPro" id="IPR016195">
    <property type="entry name" value="Pol/histidinol_Pase-like"/>
</dbReference>
<evidence type="ECO:0000313" key="1">
    <source>
        <dbReference type="EMBL" id="OGK25135.1"/>
    </source>
</evidence>
<reference evidence="1 2" key="1">
    <citation type="journal article" date="2016" name="Nat. Commun.">
        <title>Thousands of microbial genomes shed light on interconnected biogeochemical processes in an aquifer system.</title>
        <authorList>
            <person name="Anantharaman K."/>
            <person name="Brown C.T."/>
            <person name="Hug L.A."/>
            <person name="Sharon I."/>
            <person name="Castelle C.J."/>
            <person name="Probst A.J."/>
            <person name="Thomas B.C."/>
            <person name="Singh A."/>
            <person name="Wilkins M.J."/>
            <person name="Karaoz U."/>
            <person name="Brodie E.L."/>
            <person name="Williams K.H."/>
            <person name="Hubbard S.S."/>
            <person name="Banfield J.F."/>
        </authorList>
    </citation>
    <scope>NUCLEOTIDE SEQUENCE [LARGE SCALE GENOMIC DNA]</scope>
</reference>
<dbReference type="EMBL" id="MFZO01000019">
    <property type="protein sequence ID" value="OGK25135.1"/>
    <property type="molecule type" value="Genomic_DNA"/>
</dbReference>
<name>A0A1F7H1X6_9BACT</name>
<organism evidence="1 2">
    <name type="scientific">Candidatus Roizmanbacteria bacterium RIFCSPHIGHO2_02_FULL_38_11</name>
    <dbReference type="NCBI Taxonomy" id="1802039"/>
    <lineage>
        <taxon>Bacteria</taxon>
        <taxon>Candidatus Roizmaniibacteriota</taxon>
    </lineage>
</organism>
<dbReference type="Gene3D" id="3.20.20.140">
    <property type="entry name" value="Metal-dependent hydrolases"/>
    <property type="match status" value="1"/>
</dbReference>
<dbReference type="InterPro" id="IPR022028">
    <property type="entry name" value="DUF3604"/>
</dbReference>
<accession>A0A1F7H1X6</accession>
<comment type="caution">
    <text evidence="1">The sequence shown here is derived from an EMBL/GenBank/DDBJ whole genome shotgun (WGS) entry which is preliminary data.</text>
</comment>
<evidence type="ECO:0008006" key="3">
    <source>
        <dbReference type="Google" id="ProtNLM"/>
    </source>
</evidence>
<protein>
    <recommendedName>
        <fullName evidence="3">DUF3604 domain-containing protein</fullName>
    </recommendedName>
</protein>